<dbReference type="EMBL" id="JAHWGI010001033">
    <property type="protein sequence ID" value="KAK3921428.1"/>
    <property type="molecule type" value="Genomic_DNA"/>
</dbReference>
<sequence>MDEILYPSDTVVKQEPLDFTDCINSCDSQLDLKFNVNDSDSLYSDAGRDFASTITVEEMDIKFVKTEEHLQNLPNENEHVPNVSKPSKVRERKPTYRLAFKVKQALKLAKAYADEYAYTDSRMSPFPNCFGPTIIFQCPGCMLPSKCASQSAFLKLLEHVPKYHPHDTTRLFYDILERYKPFIDRMRGRLATTKRKPRLGN</sequence>
<protein>
    <submittedName>
        <fullName evidence="3">WRKY transcription factor 74</fullName>
    </submittedName>
</protein>
<organism evidence="3 7">
    <name type="scientific">Frankliniella fusca</name>
    <dbReference type="NCBI Taxonomy" id="407009"/>
    <lineage>
        <taxon>Eukaryota</taxon>
        <taxon>Metazoa</taxon>
        <taxon>Ecdysozoa</taxon>
        <taxon>Arthropoda</taxon>
        <taxon>Hexapoda</taxon>
        <taxon>Insecta</taxon>
        <taxon>Pterygota</taxon>
        <taxon>Neoptera</taxon>
        <taxon>Paraneoptera</taxon>
        <taxon>Thysanoptera</taxon>
        <taxon>Terebrantia</taxon>
        <taxon>Thripoidea</taxon>
        <taxon>Thripidae</taxon>
        <taxon>Frankliniella</taxon>
    </lineage>
</organism>
<dbReference type="EMBL" id="JAHWGI010001042">
    <property type="protein sequence ID" value="KAK3921635.1"/>
    <property type="molecule type" value="Genomic_DNA"/>
</dbReference>
<dbReference type="EMBL" id="JAHWGI010001145">
    <property type="protein sequence ID" value="KAK3923353.1"/>
    <property type="molecule type" value="Genomic_DNA"/>
</dbReference>
<evidence type="ECO:0000313" key="2">
    <source>
        <dbReference type="EMBL" id="KAK3917863.1"/>
    </source>
</evidence>
<evidence type="ECO:0000313" key="1">
    <source>
        <dbReference type="EMBL" id="KAK3916213.1"/>
    </source>
</evidence>
<reference evidence="3" key="2">
    <citation type="journal article" date="2023" name="BMC Genomics">
        <title>Pest status, molecular evolution, and epigenetic factors derived from the genome assembly of Frankliniella fusca, a thysanopteran phytovirus vector.</title>
        <authorList>
            <person name="Catto M.A."/>
            <person name="Labadie P.E."/>
            <person name="Jacobson A.L."/>
            <person name="Kennedy G.G."/>
            <person name="Srinivasan R."/>
            <person name="Hunt B.G."/>
        </authorList>
    </citation>
    <scope>NUCLEOTIDE SEQUENCE</scope>
    <source>
        <strain evidence="3">PL_HMW_Pooled</strain>
    </source>
</reference>
<evidence type="ECO:0000313" key="7">
    <source>
        <dbReference type="Proteomes" id="UP001219518"/>
    </source>
</evidence>
<accession>A0AAE1HHV1</accession>
<evidence type="ECO:0000313" key="5">
    <source>
        <dbReference type="EMBL" id="KAK3923353.1"/>
    </source>
</evidence>
<proteinExistence type="predicted"/>
<dbReference type="Proteomes" id="UP001219518">
    <property type="component" value="Unassembled WGS sequence"/>
</dbReference>
<comment type="caution">
    <text evidence="3">The sequence shown here is derived from an EMBL/GenBank/DDBJ whole genome shotgun (WGS) entry which is preliminary data.</text>
</comment>
<evidence type="ECO:0000313" key="6">
    <source>
        <dbReference type="EMBL" id="KAK3930109.1"/>
    </source>
</evidence>
<dbReference type="EMBL" id="JAHWGI010001409">
    <property type="protein sequence ID" value="KAK3930109.1"/>
    <property type="molecule type" value="Genomic_DNA"/>
</dbReference>
<dbReference type="AlphaFoldDB" id="A0AAE1HHV1"/>
<gene>
    <name evidence="5" type="ORF">KUF71_001764</name>
    <name evidence="6" type="ORF">KUF71_004680</name>
    <name evidence="2" type="ORF">KUF71_007295</name>
    <name evidence="3" type="ORF">KUF71_010643</name>
    <name evidence="4" type="ORF">KUF71_010820</name>
    <name evidence="1" type="ORF">KUF71_025474</name>
</gene>
<reference evidence="3" key="1">
    <citation type="submission" date="2021-07" db="EMBL/GenBank/DDBJ databases">
        <authorList>
            <person name="Catto M.A."/>
            <person name="Jacobson A."/>
            <person name="Kennedy G."/>
            <person name="Labadie P."/>
            <person name="Hunt B.G."/>
            <person name="Srinivasan R."/>
        </authorList>
    </citation>
    <scope>NUCLEOTIDE SEQUENCE</scope>
    <source>
        <strain evidence="3">PL_HMW_Pooled</strain>
        <tissue evidence="3">Head</tissue>
    </source>
</reference>
<dbReference type="EMBL" id="JAHWGI010000801">
    <property type="protein sequence ID" value="KAK3917863.1"/>
    <property type="molecule type" value="Genomic_DNA"/>
</dbReference>
<evidence type="ECO:0000313" key="4">
    <source>
        <dbReference type="EMBL" id="KAK3921635.1"/>
    </source>
</evidence>
<keyword evidence="7" id="KW-1185">Reference proteome</keyword>
<evidence type="ECO:0000313" key="3">
    <source>
        <dbReference type="EMBL" id="KAK3921428.1"/>
    </source>
</evidence>
<dbReference type="EMBL" id="JAHWGI010000504">
    <property type="protein sequence ID" value="KAK3916213.1"/>
    <property type="molecule type" value="Genomic_DNA"/>
</dbReference>
<name>A0AAE1HHV1_9NEOP</name>